<evidence type="ECO:0000256" key="1">
    <source>
        <dbReference type="ARBA" id="ARBA00009227"/>
    </source>
</evidence>
<evidence type="ECO:0000256" key="4">
    <source>
        <dbReference type="SAM" id="MobiDB-lite"/>
    </source>
</evidence>
<dbReference type="InterPro" id="IPR005925">
    <property type="entry name" value="Agmatinase-rel"/>
</dbReference>
<organism evidence="5">
    <name type="scientific">freshwater metagenome</name>
    <dbReference type="NCBI Taxonomy" id="449393"/>
    <lineage>
        <taxon>unclassified sequences</taxon>
        <taxon>metagenomes</taxon>
        <taxon>ecological metagenomes</taxon>
    </lineage>
</organism>
<evidence type="ECO:0000256" key="3">
    <source>
        <dbReference type="ARBA" id="ARBA00022801"/>
    </source>
</evidence>
<keyword evidence="3" id="KW-0378">Hydrolase</keyword>
<feature type="region of interest" description="Disordered" evidence="4">
    <location>
        <begin position="319"/>
        <end position="343"/>
    </location>
</feature>
<dbReference type="EMBL" id="CAFBNE010000098">
    <property type="protein sequence ID" value="CAB4964408.1"/>
    <property type="molecule type" value="Genomic_DNA"/>
</dbReference>
<dbReference type="AlphaFoldDB" id="A0A6J7L6Z1"/>
<dbReference type="InterPro" id="IPR006035">
    <property type="entry name" value="Ureohydrolase"/>
</dbReference>
<dbReference type="InterPro" id="IPR020855">
    <property type="entry name" value="Ureohydrolase_Mn_BS"/>
</dbReference>
<dbReference type="InterPro" id="IPR023696">
    <property type="entry name" value="Ureohydrolase_dom_sf"/>
</dbReference>
<protein>
    <submittedName>
        <fullName evidence="5">Unannotated protein</fullName>
    </submittedName>
</protein>
<dbReference type="GO" id="GO:0033389">
    <property type="term" value="P:putrescine biosynthetic process from arginine, via agmatine"/>
    <property type="evidence" value="ECO:0007669"/>
    <property type="project" value="TreeGrafter"/>
</dbReference>
<dbReference type="PANTHER" id="PTHR11358">
    <property type="entry name" value="ARGINASE/AGMATINASE"/>
    <property type="match status" value="1"/>
</dbReference>
<keyword evidence="2" id="KW-0479">Metal-binding</keyword>
<dbReference type="PROSITE" id="PS01053">
    <property type="entry name" value="ARGINASE_1"/>
    <property type="match status" value="1"/>
</dbReference>
<name>A0A6J7L6Z1_9ZZZZ</name>
<dbReference type="GO" id="GO:0008783">
    <property type="term" value="F:agmatinase activity"/>
    <property type="evidence" value="ECO:0007669"/>
    <property type="project" value="TreeGrafter"/>
</dbReference>
<dbReference type="CDD" id="cd09990">
    <property type="entry name" value="Agmatinase-like"/>
    <property type="match status" value="1"/>
</dbReference>
<proteinExistence type="inferred from homology"/>
<dbReference type="Gene3D" id="3.40.800.10">
    <property type="entry name" value="Ureohydrolase domain"/>
    <property type="match status" value="1"/>
</dbReference>
<dbReference type="PANTHER" id="PTHR11358:SF26">
    <property type="entry name" value="GUANIDINO ACID HYDROLASE, MITOCHONDRIAL"/>
    <property type="match status" value="1"/>
</dbReference>
<sequence>MTRYGSQFGPDLTFLGVDRCDLDEPSTFEGADVVIVGAPFDGGTSYRSGARLGPGAMRSTCYLPHDGSRPSLAMRVDGLQDIRVVDAGDVEMFSGDAARSCADLEAAIERVARTGAIPLVLGGDHTITWPDVTGVARARGWGRVAVIHFDAHADTGNIEFGSLIGHGQPMRRLIESGAARGDRFLQIGLRGYWPPPETLEWMAEQRMRSYEMTEIVARGLDEVLTESFGIAMDDCDGVFLSVDIDVCDPGHAPGTGTPEPGGLSARELLDAVRRICYELPVLGMDVVEVSPPYDHADITVLLGNRVVLEALSAIARRRKDERDGSTWDPRQPLLADRIPGESG</sequence>
<evidence type="ECO:0000313" key="5">
    <source>
        <dbReference type="EMBL" id="CAB4964408.1"/>
    </source>
</evidence>
<gene>
    <name evidence="5" type="ORF">UFOPK3772_02504</name>
</gene>
<dbReference type="PIRSF" id="PIRSF036979">
    <property type="entry name" value="Arginase"/>
    <property type="match status" value="1"/>
</dbReference>
<evidence type="ECO:0000256" key="2">
    <source>
        <dbReference type="ARBA" id="ARBA00022723"/>
    </source>
</evidence>
<dbReference type="NCBIfam" id="TIGR01230">
    <property type="entry name" value="agmatinase"/>
    <property type="match status" value="1"/>
</dbReference>
<accession>A0A6J7L6Z1</accession>
<dbReference type="PRINTS" id="PR00116">
    <property type="entry name" value="ARGINASE"/>
</dbReference>
<dbReference type="Pfam" id="PF00491">
    <property type="entry name" value="Arginase"/>
    <property type="match status" value="1"/>
</dbReference>
<comment type="similarity">
    <text evidence="1">Belongs to the arginase family. Agmatinase subfamily.</text>
</comment>
<dbReference type="PROSITE" id="PS51409">
    <property type="entry name" value="ARGINASE_2"/>
    <property type="match status" value="1"/>
</dbReference>
<reference evidence="5" key="1">
    <citation type="submission" date="2020-05" db="EMBL/GenBank/DDBJ databases">
        <authorList>
            <person name="Chiriac C."/>
            <person name="Salcher M."/>
            <person name="Ghai R."/>
            <person name="Kavagutti S V."/>
        </authorList>
    </citation>
    <scope>NUCLEOTIDE SEQUENCE</scope>
</reference>
<dbReference type="GO" id="GO:0046872">
    <property type="term" value="F:metal ion binding"/>
    <property type="evidence" value="ECO:0007669"/>
    <property type="project" value="UniProtKB-KW"/>
</dbReference>
<dbReference type="SUPFAM" id="SSF52768">
    <property type="entry name" value="Arginase/deacetylase"/>
    <property type="match status" value="1"/>
</dbReference>